<accession>A0ABY4FD30</accession>
<dbReference type="RefSeq" id="WP_244721131.1">
    <property type="nucleotide sequence ID" value="NZ_CP095049.1"/>
</dbReference>
<evidence type="ECO:0008006" key="4">
    <source>
        <dbReference type="Google" id="ProtNLM"/>
    </source>
</evidence>
<reference evidence="2 3" key="1">
    <citation type="submission" date="2022-04" db="EMBL/GenBank/DDBJ databases">
        <title>Hymenobacter sp. isolated from the air.</title>
        <authorList>
            <person name="Won M."/>
            <person name="Lee C.-M."/>
            <person name="Woen H.-Y."/>
            <person name="Kwon S.-W."/>
        </authorList>
    </citation>
    <scope>NUCLEOTIDE SEQUENCE [LARGE SCALE GENOMIC DNA]</scope>
    <source>
        <strain evidence="3">5116 S-27</strain>
    </source>
</reference>
<name>A0ABY4FD30_9BACT</name>
<keyword evidence="1" id="KW-0732">Signal</keyword>
<feature type="signal peptide" evidence="1">
    <location>
        <begin position="1"/>
        <end position="21"/>
    </location>
</feature>
<evidence type="ECO:0000256" key="1">
    <source>
        <dbReference type="SAM" id="SignalP"/>
    </source>
</evidence>
<sequence>MKHFFYAATFLLPFGAAAQQAPPPASAPTVTAADTAVYRYNRYISFMPGTLRLMDGSTVPAYVPVPTVYPGIDYTFIYYLGYPKSKPKPAKKEMQVAQLQSMTAGSHYFEPMRVPGEKKIKILAERFVNGPVEVFLQAEAQRVPVPIPVAGAILHTAVPYTNSHFFVRRNGLLMQVDRSSFKDVMSQYLQDYPALATKVRAGEKDYHYRNLIAIITEFNAHLSSTPTQGQ</sequence>
<feature type="chain" id="PRO_5045935837" description="DUF4468 domain-containing protein" evidence="1">
    <location>
        <begin position="22"/>
        <end position="230"/>
    </location>
</feature>
<evidence type="ECO:0000313" key="3">
    <source>
        <dbReference type="Proteomes" id="UP000831785"/>
    </source>
</evidence>
<dbReference type="Proteomes" id="UP000831785">
    <property type="component" value="Chromosome"/>
</dbReference>
<protein>
    <recommendedName>
        <fullName evidence="4">DUF4468 domain-containing protein</fullName>
    </recommendedName>
</protein>
<evidence type="ECO:0000313" key="2">
    <source>
        <dbReference type="EMBL" id="UOQ54373.1"/>
    </source>
</evidence>
<organism evidence="2 3">
    <name type="scientific">Hymenobacter cellulosivorans</name>
    <dbReference type="NCBI Taxonomy" id="2932249"/>
    <lineage>
        <taxon>Bacteria</taxon>
        <taxon>Pseudomonadati</taxon>
        <taxon>Bacteroidota</taxon>
        <taxon>Cytophagia</taxon>
        <taxon>Cytophagales</taxon>
        <taxon>Hymenobacteraceae</taxon>
        <taxon>Hymenobacter</taxon>
    </lineage>
</organism>
<proteinExistence type="predicted"/>
<keyword evidence="3" id="KW-1185">Reference proteome</keyword>
<gene>
    <name evidence="2" type="ORF">MUN80_06335</name>
</gene>
<dbReference type="EMBL" id="CP095049">
    <property type="protein sequence ID" value="UOQ54373.1"/>
    <property type="molecule type" value="Genomic_DNA"/>
</dbReference>